<reference evidence="1 2" key="1">
    <citation type="submission" date="2021-06" db="EMBL/GenBank/DDBJ databases">
        <title>Caerostris darwini draft genome.</title>
        <authorList>
            <person name="Kono N."/>
            <person name="Arakawa K."/>
        </authorList>
    </citation>
    <scope>NUCLEOTIDE SEQUENCE [LARGE SCALE GENOMIC DNA]</scope>
</reference>
<keyword evidence="2" id="KW-1185">Reference proteome</keyword>
<comment type="caution">
    <text evidence="1">The sequence shown here is derived from an EMBL/GenBank/DDBJ whole genome shotgun (WGS) entry which is preliminary data.</text>
</comment>
<proteinExistence type="predicted"/>
<gene>
    <name evidence="1" type="primary">AVEN_9357_1</name>
    <name evidence="1" type="ORF">CDAR_435541</name>
</gene>
<dbReference type="Gene3D" id="2.60.40.770">
    <property type="match status" value="1"/>
</dbReference>
<evidence type="ECO:0000313" key="1">
    <source>
        <dbReference type="EMBL" id="GIY32983.1"/>
    </source>
</evidence>
<sequence length="139" mass="15410">MYAAAEKVPFIPCKDSTSILGVAIDPCNSIDIDGWKTCVIPRQTVIRVQAAVLPPFDALDLETVVSAAGNSHLIHLPHSGINPCVENIMPSCPLIKHKMYIITSYFDVFPYQPSAIVIQMTNLHFFPSKYVTVVYKTFL</sequence>
<dbReference type="AlphaFoldDB" id="A0AAV4SF30"/>
<name>A0AAV4SF30_9ARAC</name>
<dbReference type="SUPFAM" id="SSF81296">
    <property type="entry name" value="E set domains"/>
    <property type="match status" value="1"/>
</dbReference>
<dbReference type="EMBL" id="BPLQ01007882">
    <property type="protein sequence ID" value="GIY32983.1"/>
    <property type="molecule type" value="Genomic_DNA"/>
</dbReference>
<dbReference type="InterPro" id="IPR014756">
    <property type="entry name" value="Ig_E-set"/>
</dbReference>
<protein>
    <submittedName>
        <fullName evidence="1">ML domain-containing protein</fullName>
    </submittedName>
</protein>
<organism evidence="1 2">
    <name type="scientific">Caerostris darwini</name>
    <dbReference type="NCBI Taxonomy" id="1538125"/>
    <lineage>
        <taxon>Eukaryota</taxon>
        <taxon>Metazoa</taxon>
        <taxon>Ecdysozoa</taxon>
        <taxon>Arthropoda</taxon>
        <taxon>Chelicerata</taxon>
        <taxon>Arachnida</taxon>
        <taxon>Araneae</taxon>
        <taxon>Araneomorphae</taxon>
        <taxon>Entelegynae</taxon>
        <taxon>Araneoidea</taxon>
        <taxon>Araneidae</taxon>
        <taxon>Caerostris</taxon>
    </lineage>
</organism>
<dbReference type="Proteomes" id="UP001054837">
    <property type="component" value="Unassembled WGS sequence"/>
</dbReference>
<evidence type="ECO:0000313" key="2">
    <source>
        <dbReference type="Proteomes" id="UP001054837"/>
    </source>
</evidence>
<accession>A0AAV4SF30</accession>